<dbReference type="NCBIfam" id="TIGR01413">
    <property type="entry name" value="Dyp_perox_fam"/>
    <property type="match status" value="1"/>
</dbReference>
<dbReference type="InterPro" id="IPR006314">
    <property type="entry name" value="Dyp_peroxidase"/>
</dbReference>
<evidence type="ECO:0000256" key="1">
    <source>
        <dbReference type="ARBA" id="ARBA00001970"/>
    </source>
</evidence>
<keyword evidence="4" id="KW-0479">Metal-binding</keyword>
<keyword evidence="5 9" id="KW-0560">Oxidoreductase</keyword>
<dbReference type="EMBL" id="CAOJ01013994">
    <property type="protein sequence ID" value="CCO35039.1"/>
    <property type="molecule type" value="Genomic_DNA"/>
</dbReference>
<evidence type="ECO:0000313" key="11">
    <source>
        <dbReference type="Proteomes" id="UP000012065"/>
    </source>
</evidence>
<evidence type="ECO:0000259" key="8">
    <source>
        <dbReference type="Pfam" id="PF21105"/>
    </source>
</evidence>
<evidence type="ECO:0000256" key="6">
    <source>
        <dbReference type="ARBA" id="ARBA00023004"/>
    </source>
</evidence>
<dbReference type="Proteomes" id="UP000012065">
    <property type="component" value="Unassembled WGS sequence"/>
</dbReference>
<comment type="cofactor">
    <cofactor evidence="1">
        <name>heme b</name>
        <dbReference type="ChEBI" id="CHEBI:60344"/>
    </cofactor>
</comment>
<sequence length="516" mass="58217">MPNKQLVLEHTPECKHKDFQSVLSPEDFDDVQGDILVQFPKRTEDFVFFHILNVAGFKESLGLLLKSGQISSTNKVKKDREDIAEWKKTNQQGLKEVMNTNISFTHNGLKKLGFDIGNLPPSGRQILETGQLKDAEYLRDLLEDKKPKSENKISRAWDKDFKDNHDRIDGVLLIASDSTESVNKCRVEIEEHLGGHVENVYHIHGDARTGVQENGESLKDHEHFGWKDGISNPWLQGVFCDCRKIPGQPVIQPGIILVGHPNKHDQSNELDKANLARNGSYMAFRKIDQLVPEFHQWLQEHPAPLDRLSFPEMSDIDLLEYSVELRGAELVGRWKKGTPLVKSTTGDDAKYWDNPQKINDFEFEAGNRDICPFSAHIRKMNPRENQFDFGKDFLVRAGIAYGNEVTEDEKAKQKTNPKSSRGLAFVSYQSNIQAGFRFQQAGWANNEQFPPGANGERVPTGLDPLIGQTGNEDIRPTTLDKHGNNITLEQFVIPRGGVYCFTPSIKALDHIAKGGS</sequence>
<dbReference type="BRENDA" id="1.11.1.19">
    <property type="organism ID" value="6270"/>
</dbReference>
<dbReference type="EMBL" id="LN679414">
    <property type="protein sequence ID" value="CEL58543.1"/>
    <property type="molecule type" value="Genomic_DNA"/>
</dbReference>
<evidence type="ECO:0000313" key="10">
    <source>
        <dbReference type="EMBL" id="CEL58543.1"/>
    </source>
</evidence>
<dbReference type="Proteomes" id="UP000059188">
    <property type="component" value="Unassembled WGS sequence"/>
</dbReference>
<dbReference type="SUPFAM" id="SSF54909">
    <property type="entry name" value="Dimeric alpha+beta barrel"/>
    <property type="match status" value="1"/>
</dbReference>
<dbReference type="EC" id="1.11.1.-" evidence="9"/>
<dbReference type="OrthoDB" id="3207336at2759"/>
<evidence type="ECO:0000256" key="3">
    <source>
        <dbReference type="ARBA" id="ARBA00022617"/>
    </source>
</evidence>
<reference evidence="9 11" key="2">
    <citation type="journal article" date="2013" name="J. Biotechnol.">
        <title>Establishment and interpretation of the genome sequence of the phytopathogenic fungus Rhizoctonia solani AG1-IB isolate 7/3/14.</title>
        <authorList>
            <person name="Wibberg D.W."/>
            <person name="Jelonek L.J."/>
            <person name="Rupp O.R."/>
            <person name="Hennig M.H."/>
            <person name="Eikmeyer F.E."/>
            <person name="Goesmann A.G."/>
            <person name="Hartmann A.H."/>
            <person name="Borriss R.B."/>
            <person name="Grosch R.G."/>
            <person name="Puehler A.P."/>
            <person name="Schlueter A.S."/>
        </authorList>
    </citation>
    <scope>NUCLEOTIDE SEQUENCE [LARGE SCALE GENOMIC DNA]</scope>
    <source>
        <strain evidence="11">AG1-IB / isolate 7/3/14</strain>
        <strain evidence="9">Isolate 7/3/14</strain>
    </source>
</reference>
<organism evidence="9 11">
    <name type="scientific">Thanatephorus cucumeris (strain AG1-IB / isolate 7/3/14)</name>
    <name type="common">Lettuce bottom rot fungus</name>
    <name type="synonym">Rhizoctonia solani</name>
    <dbReference type="NCBI Taxonomy" id="1108050"/>
    <lineage>
        <taxon>Eukaryota</taxon>
        <taxon>Fungi</taxon>
        <taxon>Dikarya</taxon>
        <taxon>Basidiomycota</taxon>
        <taxon>Agaricomycotina</taxon>
        <taxon>Agaricomycetes</taxon>
        <taxon>Cantharellales</taxon>
        <taxon>Ceratobasidiaceae</taxon>
        <taxon>Rhizoctonia</taxon>
        <taxon>Rhizoctonia solani AG-1</taxon>
    </lineage>
</organism>
<protein>
    <submittedName>
        <fullName evidence="10">Dye-decolorizing peroxidase msp1</fullName>
    </submittedName>
    <submittedName>
        <fullName evidence="9">Peroxidase 1 Short=MsP1</fullName>
        <ecNumber evidence="9">1.11.1.-</ecNumber>
    </submittedName>
</protein>
<dbReference type="InterPro" id="IPR011008">
    <property type="entry name" value="Dimeric_a/b-barrel"/>
</dbReference>
<dbReference type="STRING" id="1108050.M5C6U3"/>
<accession>M5C6U3</accession>
<keyword evidence="12" id="KW-1185">Reference proteome</keyword>
<evidence type="ECO:0000313" key="9">
    <source>
        <dbReference type="EMBL" id="CCO35039.1"/>
    </source>
</evidence>
<dbReference type="GO" id="GO:0005829">
    <property type="term" value="C:cytosol"/>
    <property type="evidence" value="ECO:0007669"/>
    <property type="project" value="TreeGrafter"/>
</dbReference>
<keyword evidence="6" id="KW-0408">Iron</keyword>
<dbReference type="PROSITE" id="PS51404">
    <property type="entry name" value="DYP_PEROXIDASE"/>
    <property type="match status" value="1"/>
</dbReference>
<dbReference type="GO" id="GO:0020037">
    <property type="term" value="F:heme binding"/>
    <property type="evidence" value="ECO:0007669"/>
    <property type="project" value="InterPro"/>
</dbReference>
<proteinExistence type="inferred from homology"/>
<dbReference type="PANTHER" id="PTHR30521">
    <property type="entry name" value="DEFERROCHELATASE/PEROXIDASE"/>
    <property type="match status" value="1"/>
</dbReference>
<evidence type="ECO:0000256" key="4">
    <source>
        <dbReference type="ARBA" id="ARBA00022723"/>
    </source>
</evidence>
<reference evidence="9" key="1">
    <citation type="submission" date="2012-10" db="EMBL/GenBank/DDBJ databases">
        <authorList>
            <person name="Jelonek L."/>
        </authorList>
    </citation>
    <scope>NUCLEOTIDE SEQUENCE</scope>
    <source>
        <strain evidence="9">Isolate 7/3/14</strain>
    </source>
</reference>
<name>M5C6U3_THACB</name>
<dbReference type="GO" id="GO:0046872">
    <property type="term" value="F:metal ion binding"/>
    <property type="evidence" value="ECO:0007669"/>
    <property type="project" value="UniProtKB-KW"/>
</dbReference>
<evidence type="ECO:0000256" key="5">
    <source>
        <dbReference type="ARBA" id="ARBA00023002"/>
    </source>
</evidence>
<reference evidence="10 12" key="3">
    <citation type="submission" date="2014-11" db="EMBL/GenBank/DDBJ databases">
        <authorList>
            <person name="Wibberg Daniel"/>
        </authorList>
    </citation>
    <scope>NUCLEOTIDE SEQUENCE [LARGE SCALE GENOMIC DNA]</scope>
    <source>
        <strain evidence="10">Rhizoctonia solani AG1-IB 7/3/14</strain>
    </source>
</reference>
<dbReference type="HOGENOM" id="CLU_015125_2_0_1"/>
<evidence type="ECO:0000256" key="2">
    <source>
        <dbReference type="ARBA" id="ARBA00022559"/>
    </source>
</evidence>
<keyword evidence="3" id="KW-0349">Heme</keyword>
<comment type="similarity">
    <text evidence="7">Belongs to the DyP-type peroxidase family.</text>
</comment>
<evidence type="ECO:0000256" key="7">
    <source>
        <dbReference type="ARBA" id="ARBA00025737"/>
    </source>
</evidence>
<dbReference type="GO" id="GO:0004601">
    <property type="term" value="F:peroxidase activity"/>
    <property type="evidence" value="ECO:0007669"/>
    <property type="project" value="UniProtKB-KW"/>
</dbReference>
<feature type="domain" description="DyP dimeric alpha+beta barrel" evidence="8">
    <location>
        <begin position="30"/>
        <end position="208"/>
    </location>
</feature>
<dbReference type="AlphaFoldDB" id="M5C6U3"/>
<dbReference type="Pfam" id="PF21105">
    <property type="entry name" value="DyP_N"/>
    <property type="match status" value="1"/>
</dbReference>
<gene>
    <name evidence="9" type="primary">msp1</name>
    <name evidence="9" type="ORF">BN14_09152</name>
    <name evidence="10" type="ORF">RSOLAG1IB_12149</name>
</gene>
<dbReference type="PANTHER" id="PTHR30521:SF4">
    <property type="entry name" value="DEFERROCHELATASE"/>
    <property type="match status" value="1"/>
</dbReference>
<evidence type="ECO:0000313" key="12">
    <source>
        <dbReference type="Proteomes" id="UP000059188"/>
    </source>
</evidence>
<dbReference type="InterPro" id="IPR049509">
    <property type="entry name" value="DyP_N"/>
</dbReference>
<keyword evidence="2 9" id="KW-0575">Peroxidase</keyword>